<evidence type="ECO:0000256" key="1">
    <source>
        <dbReference type="ARBA" id="ARBA00004123"/>
    </source>
</evidence>
<comment type="subunit">
    <text evidence="6">Component of the GINS complex.</text>
</comment>
<dbReference type="CDD" id="cd21696">
    <property type="entry name" value="GINS_B_Psf1"/>
    <property type="match status" value="1"/>
</dbReference>
<dbReference type="InterPro" id="IPR005339">
    <property type="entry name" value="GINS_Psf1"/>
</dbReference>
<feature type="compositionally biased region" description="Low complexity" evidence="7">
    <location>
        <begin position="76"/>
        <end position="94"/>
    </location>
</feature>
<keyword evidence="4 6" id="KW-0235">DNA replication</keyword>
<organism evidence="10 11">
    <name type="scientific">Lunasporangiospora selenospora</name>
    <dbReference type="NCBI Taxonomy" id="979761"/>
    <lineage>
        <taxon>Eukaryota</taxon>
        <taxon>Fungi</taxon>
        <taxon>Fungi incertae sedis</taxon>
        <taxon>Mucoromycota</taxon>
        <taxon>Mortierellomycotina</taxon>
        <taxon>Mortierellomycetes</taxon>
        <taxon>Mortierellales</taxon>
        <taxon>Mortierellaceae</taxon>
        <taxon>Lunasporangiospora</taxon>
    </lineage>
</organism>
<dbReference type="PANTHER" id="PTHR12914">
    <property type="entry name" value="PARTNER OF SLD5"/>
    <property type="match status" value="1"/>
</dbReference>
<dbReference type="EMBL" id="JAABOA010000119">
    <property type="protein sequence ID" value="KAF9585808.1"/>
    <property type="molecule type" value="Genomic_DNA"/>
</dbReference>
<feature type="region of interest" description="Disordered" evidence="7">
    <location>
        <begin position="231"/>
        <end position="266"/>
    </location>
</feature>
<evidence type="ECO:0000313" key="10">
    <source>
        <dbReference type="EMBL" id="KAF9585808.1"/>
    </source>
</evidence>
<evidence type="ECO:0000256" key="7">
    <source>
        <dbReference type="SAM" id="MobiDB-lite"/>
    </source>
</evidence>
<evidence type="ECO:0000259" key="8">
    <source>
        <dbReference type="Pfam" id="PF05916"/>
    </source>
</evidence>
<dbReference type="Gene3D" id="1.20.58.1030">
    <property type="match status" value="1"/>
</dbReference>
<evidence type="ECO:0000256" key="6">
    <source>
        <dbReference type="RuleBase" id="RU368085"/>
    </source>
</evidence>
<dbReference type="Proteomes" id="UP000780801">
    <property type="component" value="Unassembled WGS sequence"/>
</dbReference>
<name>A0A9P6G209_9FUNG</name>
<protein>
    <recommendedName>
        <fullName evidence="3 6">DNA replication complex GINS protein PSF1</fullName>
    </recommendedName>
</protein>
<dbReference type="AlphaFoldDB" id="A0A9P6G209"/>
<comment type="similarity">
    <text evidence="2 6">Belongs to the GINS1/PSF1 family.</text>
</comment>
<proteinExistence type="inferred from homology"/>
<dbReference type="SUPFAM" id="SSF158573">
    <property type="entry name" value="GINS helical bundle-like"/>
    <property type="match status" value="2"/>
</dbReference>
<evidence type="ECO:0000256" key="2">
    <source>
        <dbReference type="ARBA" id="ARBA00006677"/>
    </source>
</evidence>
<feature type="compositionally biased region" description="Basic and acidic residues" evidence="7">
    <location>
        <begin position="1"/>
        <end position="18"/>
    </location>
</feature>
<keyword evidence="5 6" id="KW-0539">Nucleus</keyword>
<dbReference type="GO" id="GO:1902983">
    <property type="term" value="P:DNA strand elongation involved in mitotic DNA replication"/>
    <property type="evidence" value="ECO:0007669"/>
    <property type="project" value="TreeGrafter"/>
</dbReference>
<reference evidence="10" key="1">
    <citation type="journal article" date="2020" name="Fungal Divers.">
        <title>Resolving the Mortierellaceae phylogeny through synthesis of multi-gene phylogenetics and phylogenomics.</title>
        <authorList>
            <person name="Vandepol N."/>
            <person name="Liber J."/>
            <person name="Desiro A."/>
            <person name="Na H."/>
            <person name="Kennedy M."/>
            <person name="Barry K."/>
            <person name="Grigoriev I.V."/>
            <person name="Miller A.N."/>
            <person name="O'Donnell K."/>
            <person name="Stajich J.E."/>
            <person name="Bonito G."/>
        </authorList>
    </citation>
    <scope>NUCLEOTIDE SEQUENCE</scope>
    <source>
        <strain evidence="10">KOD1015</strain>
    </source>
</reference>
<evidence type="ECO:0000256" key="4">
    <source>
        <dbReference type="ARBA" id="ARBA00022705"/>
    </source>
</evidence>
<dbReference type="PANTHER" id="PTHR12914:SF2">
    <property type="entry name" value="DNA REPLICATION COMPLEX GINS PROTEIN PSF1"/>
    <property type="match status" value="1"/>
</dbReference>
<evidence type="ECO:0000313" key="11">
    <source>
        <dbReference type="Proteomes" id="UP000780801"/>
    </source>
</evidence>
<feature type="region of interest" description="Disordered" evidence="7">
    <location>
        <begin position="1"/>
        <end position="25"/>
    </location>
</feature>
<comment type="caution">
    <text evidence="10">The sequence shown here is derived from an EMBL/GenBank/DDBJ whole genome shotgun (WGS) entry which is preliminary data.</text>
</comment>
<feature type="compositionally biased region" description="Polar residues" evidence="7">
    <location>
        <begin position="231"/>
        <end position="243"/>
    </location>
</feature>
<feature type="domain" description="DNA replication complex GINS protein PSF1 C-terminal" evidence="9">
    <location>
        <begin position="310"/>
        <end position="359"/>
    </location>
</feature>
<dbReference type="OrthoDB" id="10252587at2759"/>
<comment type="function">
    <text evidence="6">Required for correct functioning of the GINS complex, a complex that plays an essential role in the initiation of DNA replication, and progression of DNA replication forks. GINS complex seems to bind preferentially to single-stranded DNA.</text>
</comment>
<keyword evidence="11" id="KW-1185">Reference proteome</keyword>
<evidence type="ECO:0000256" key="5">
    <source>
        <dbReference type="ARBA" id="ARBA00023242"/>
    </source>
</evidence>
<evidence type="ECO:0000259" key="9">
    <source>
        <dbReference type="Pfam" id="PF24997"/>
    </source>
</evidence>
<dbReference type="InterPro" id="IPR056783">
    <property type="entry name" value="PSF1_C"/>
</dbReference>
<sequence>MYGEEASKLARETKRTVDHFPPNNDPLVRSITREIRHLHETCQNLIREYTIQKQEVDSEIERQWQLTQTGAESESRTGARSGSSSTSRAEAGAGMESLLSSDPNYTTIEMLEPLSSSSNSSNATRVPSLSPAVAIAVAAALSSPSTSQTNARSSIPLSNSVSRTNLQALKQRALDPLSKVFWTKYHVHYTPLQRNKRILMAYHHQRLEKIKELSWTLNTFPIADSTLGNASGSSYTNSNAQTRTSASSGPPTSNSSSLPSPSSTTNWSTLLSPDELSFVQEYERIRNQYTNSAQLSEIDLAGIGMITPPKEVFITVRVLRDCGDIVTESGAVLSLKRNSEHFVKRGDVERLIAQGYLLHVG</sequence>
<dbReference type="GO" id="GO:0000811">
    <property type="term" value="C:GINS complex"/>
    <property type="evidence" value="ECO:0007669"/>
    <property type="project" value="UniProtKB-UniRule"/>
</dbReference>
<dbReference type="InterPro" id="IPR021151">
    <property type="entry name" value="GINS_A"/>
</dbReference>
<dbReference type="Pfam" id="PF05916">
    <property type="entry name" value="Sld5"/>
    <property type="match status" value="1"/>
</dbReference>
<feature type="domain" description="GINS subunit" evidence="8">
    <location>
        <begin position="170"/>
        <end position="292"/>
    </location>
</feature>
<dbReference type="Pfam" id="PF24997">
    <property type="entry name" value="PSF1_C"/>
    <property type="match status" value="1"/>
</dbReference>
<feature type="compositionally biased region" description="Low complexity" evidence="7">
    <location>
        <begin position="244"/>
        <end position="266"/>
    </location>
</feature>
<dbReference type="InterPro" id="IPR036224">
    <property type="entry name" value="GINS_bundle-like_dom_sf"/>
</dbReference>
<gene>
    <name evidence="10" type="primary">PSF1</name>
    <name evidence="10" type="ORF">BGW38_000660</name>
</gene>
<comment type="subcellular location">
    <subcellularLocation>
        <location evidence="1 6">Nucleus</location>
    </subcellularLocation>
</comment>
<evidence type="ECO:0000256" key="3">
    <source>
        <dbReference type="ARBA" id="ARBA00015143"/>
    </source>
</evidence>
<feature type="region of interest" description="Disordered" evidence="7">
    <location>
        <begin position="66"/>
        <end position="102"/>
    </location>
</feature>
<accession>A0A9P6G209</accession>